<dbReference type="RefSeq" id="WP_354699591.1">
    <property type="nucleotide sequence ID" value="NZ_CP114014.1"/>
</dbReference>
<sequence length="154" mass="15859">MLRTALITATSALVLAFLPGAAAAADETVPSSPWPTRLSVVSAVQQAGPAGKITVKVRTYAATRTLRGASAAAAEAVPGRYVTVTVTAFDRTGGRRVAGTCARATDGDGYLICRVAAPRRVKGRPATSFLAQVAYETGEVTSSLYDSRTVSAAR</sequence>
<feature type="chain" id="PRO_5043403111" evidence="1">
    <location>
        <begin position="25"/>
        <end position="154"/>
    </location>
</feature>
<dbReference type="AlphaFoldDB" id="A0AAU7B329"/>
<dbReference type="EMBL" id="CP114014">
    <property type="protein sequence ID" value="XAY08410.1"/>
    <property type="molecule type" value="Genomic_DNA"/>
</dbReference>
<reference evidence="2" key="1">
    <citation type="submission" date="2022-12" db="EMBL/GenBank/DDBJ databases">
        <title>Paraconexibacter alkalitolerans sp. nov. and Baekduia alba sp. nov., isolated from soil and emended description of the genera Paraconexibacter (Chun et al., 2020) and Baekduia (An et al., 2020).</title>
        <authorList>
            <person name="Vieira S."/>
            <person name="Huber K.J."/>
            <person name="Geppert A."/>
            <person name="Wolf J."/>
            <person name="Neumann-Schaal M."/>
            <person name="Muesken M."/>
            <person name="Overmann J."/>
        </authorList>
    </citation>
    <scope>NUCLEOTIDE SEQUENCE</scope>
    <source>
        <strain evidence="2">AEG42_29</strain>
    </source>
</reference>
<name>A0AAU7B329_9ACTN</name>
<protein>
    <submittedName>
        <fullName evidence="2">Uncharacterized protein</fullName>
    </submittedName>
</protein>
<gene>
    <name evidence="2" type="ORF">DSM112329_05311</name>
</gene>
<accession>A0AAU7B329</accession>
<feature type="signal peptide" evidence="1">
    <location>
        <begin position="1"/>
        <end position="24"/>
    </location>
</feature>
<organism evidence="2">
    <name type="scientific">Paraconexibacter sp. AEG42_29</name>
    <dbReference type="NCBI Taxonomy" id="2997339"/>
    <lineage>
        <taxon>Bacteria</taxon>
        <taxon>Bacillati</taxon>
        <taxon>Actinomycetota</taxon>
        <taxon>Thermoleophilia</taxon>
        <taxon>Solirubrobacterales</taxon>
        <taxon>Paraconexibacteraceae</taxon>
        <taxon>Paraconexibacter</taxon>
    </lineage>
</organism>
<evidence type="ECO:0000313" key="2">
    <source>
        <dbReference type="EMBL" id="XAY08410.1"/>
    </source>
</evidence>
<keyword evidence="1" id="KW-0732">Signal</keyword>
<dbReference type="KEGG" id="parq:DSM112329_05311"/>
<evidence type="ECO:0000256" key="1">
    <source>
        <dbReference type="SAM" id="SignalP"/>
    </source>
</evidence>
<proteinExistence type="predicted"/>